<name>A0A8X6VT23_TRICX</name>
<dbReference type="AlphaFoldDB" id="A0A8X6VT23"/>
<sequence length="154" mass="17614">MQEKSFKGSDYEHNKRKAPVLPQGLKRGVPSSISSRSRKHMRKDTNKHPSQEPEVLPGTSNKGQMRRFSPPKEESSREARVESGKARETRTRDSGGHSAAEERPVRSRKKTVRPCPYYLRSHFKEPEGLLEEYGDRQPLYHRTASGEGASVWKQ</sequence>
<evidence type="ECO:0000256" key="1">
    <source>
        <dbReference type="SAM" id="MobiDB-lite"/>
    </source>
</evidence>
<dbReference type="EMBL" id="BMAU01021359">
    <property type="protein sequence ID" value="GFY21864.1"/>
    <property type="molecule type" value="Genomic_DNA"/>
</dbReference>
<organism evidence="2 3">
    <name type="scientific">Trichonephila clavipes</name>
    <name type="common">Golden silk orbweaver</name>
    <name type="synonym">Nephila clavipes</name>
    <dbReference type="NCBI Taxonomy" id="2585209"/>
    <lineage>
        <taxon>Eukaryota</taxon>
        <taxon>Metazoa</taxon>
        <taxon>Ecdysozoa</taxon>
        <taxon>Arthropoda</taxon>
        <taxon>Chelicerata</taxon>
        <taxon>Arachnida</taxon>
        <taxon>Araneae</taxon>
        <taxon>Araneomorphae</taxon>
        <taxon>Entelegynae</taxon>
        <taxon>Araneoidea</taxon>
        <taxon>Nephilidae</taxon>
        <taxon>Trichonephila</taxon>
    </lineage>
</organism>
<proteinExistence type="predicted"/>
<accession>A0A8X6VT23</accession>
<evidence type="ECO:0000313" key="2">
    <source>
        <dbReference type="EMBL" id="GFY21864.1"/>
    </source>
</evidence>
<feature type="compositionally biased region" description="Basic and acidic residues" evidence="1">
    <location>
        <begin position="1"/>
        <end position="13"/>
    </location>
</feature>
<comment type="caution">
    <text evidence="2">The sequence shown here is derived from an EMBL/GenBank/DDBJ whole genome shotgun (WGS) entry which is preliminary data.</text>
</comment>
<feature type="compositionally biased region" description="Basic and acidic residues" evidence="1">
    <location>
        <begin position="70"/>
        <end position="105"/>
    </location>
</feature>
<feature type="region of interest" description="Disordered" evidence="1">
    <location>
        <begin position="1"/>
        <end position="113"/>
    </location>
</feature>
<evidence type="ECO:0000313" key="3">
    <source>
        <dbReference type="Proteomes" id="UP000887159"/>
    </source>
</evidence>
<reference evidence="2" key="1">
    <citation type="submission" date="2020-08" db="EMBL/GenBank/DDBJ databases">
        <title>Multicomponent nature underlies the extraordinary mechanical properties of spider dragline silk.</title>
        <authorList>
            <person name="Kono N."/>
            <person name="Nakamura H."/>
            <person name="Mori M."/>
            <person name="Yoshida Y."/>
            <person name="Ohtoshi R."/>
            <person name="Malay A.D."/>
            <person name="Moran D.A.P."/>
            <person name="Tomita M."/>
            <person name="Numata K."/>
            <person name="Arakawa K."/>
        </authorList>
    </citation>
    <scope>NUCLEOTIDE SEQUENCE</scope>
</reference>
<protein>
    <submittedName>
        <fullName evidence="2">Uncharacterized protein</fullName>
    </submittedName>
</protein>
<gene>
    <name evidence="2" type="primary">NCL1_51933</name>
    <name evidence="2" type="ORF">TNCV_3295081</name>
</gene>
<keyword evidence="3" id="KW-1185">Reference proteome</keyword>
<dbReference type="Proteomes" id="UP000887159">
    <property type="component" value="Unassembled WGS sequence"/>
</dbReference>